<organism evidence="2 3">
    <name type="scientific">Parascaris equorum</name>
    <name type="common">Equine roundworm</name>
    <dbReference type="NCBI Taxonomy" id="6256"/>
    <lineage>
        <taxon>Eukaryota</taxon>
        <taxon>Metazoa</taxon>
        <taxon>Ecdysozoa</taxon>
        <taxon>Nematoda</taxon>
        <taxon>Chromadorea</taxon>
        <taxon>Rhabditida</taxon>
        <taxon>Spirurina</taxon>
        <taxon>Ascaridomorpha</taxon>
        <taxon>Ascaridoidea</taxon>
        <taxon>Ascarididae</taxon>
        <taxon>Parascaris</taxon>
    </lineage>
</organism>
<evidence type="ECO:0000313" key="3">
    <source>
        <dbReference type="WBParaSite" id="PEQ_0000993301-mRNA-1"/>
    </source>
</evidence>
<accession>A0A914RUC7</accession>
<proteinExistence type="predicted"/>
<dbReference type="WBParaSite" id="PEQ_0000993301-mRNA-1">
    <property type="protein sequence ID" value="PEQ_0000993301-mRNA-1"/>
    <property type="gene ID" value="PEQ_0000993301"/>
</dbReference>
<keyword evidence="1" id="KW-1133">Transmembrane helix</keyword>
<protein>
    <submittedName>
        <fullName evidence="3">Uncharacterized protein</fullName>
    </submittedName>
</protein>
<name>A0A914RUC7_PAREQ</name>
<feature type="transmembrane region" description="Helical" evidence="1">
    <location>
        <begin position="25"/>
        <end position="45"/>
    </location>
</feature>
<dbReference type="Proteomes" id="UP000887564">
    <property type="component" value="Unplaced"/>
</dbReference>
<sequence>LSSSCQYIITLFQHFFPLFSRSHCIIAAYFFIFFVFCSAHTEAFVSPIERAPANARISYELGEYRARLRYRSSPIDIFSIQARRIDVIDELAKNFLSPGKLEPCSVQDVGFFAKTEKNSFAHQSSLLFERINGRIGASVYVQRLSVLARFHIDIWLVDELEAHFLPGRVFERKFEGFKSFNQKSEKEPIEMYHFVELIENAVVETYELYLLYVIDYHLIDFHKVSGEAQHIPYQLGVAHFELNQLVS</sequence>
<keyword evidence="1" id="KW-0812">Transmembrane</keyword>
<evidence type="ECO:0000256" key="1">
    <source>
        <dbReference type="SAM" id="Phobius"/>
    </source>
</evidence>
<evidence type="ECO:0000313" key="2">
    <source>
        <dbReference type="Proteomes" id="UP000887564"/>
    </source>
</evidence>
<keyword evidence="2" id="KW-1185">Reference proteome</keyword>
<keyword evidence="1" id="KW-0472">Membrane</keyword>
<reference evidence="3" key="1">
    <citation type="submission" date="2022-11" db="UniProtKB">
        <authorList>
            <consortium name="WormBaseParasite"/>
        </authorList>
    </citation>
    <scope>IDENTIFICATION</scope>
</reference>
<dbReference type="AlphaFoldDB" id="A0A914RUC7"/>